<name>A0A067PB58_9AGAM</name>
<evidence type="ECO:0000313" key="1">
    <source>
        <dbReference type="EMBL" id="KDQ51060.1"/>
    </source>
</evidence>
<protein>
    <recommendedName>
        <fullName evidence="3">HNH nuclease domain-containing protein</fullName>
    </recommendedName>
</protein>
<keyword evidence="2" id="KW-1185">Reference proteome</keyword>
<proteinExistence type="predicted"/>
<dbReference type="AlphaFoldDB" id="A0A067PB58"/>
<dbReference type="HOGENOM" id="CLU_049186_1_0_1"/>
<evidence type="ECO:0008006" key="3">
    <source>
        <dbReference type="Google" id="ProtNLM"/>
    </source>
</evidence>
<accession>A0A067PB58</accession>
<dbReference type="OrthoDB" id="2104739at2759"/>
<dbReference type="Proteomes" id="UP000027265">
    <property type="component" value="Unassembled WGS sequence"/>
</dbReference>
<gene>
    <name evidence="1" type="ORF">JAAARDRAFT_541724</name>
</gene>
<reference evidence="2" key="1">
    <citation type="journal article" date="2014" name="Proc. Natl. Acad. Sci. U.S.A.">
        <title>Extensive sampling of basidiomycete genomes demonstrates inadequacy of the white-rot/brown-rot paradigm for wood decay fungi.</title>
        <authorList>
            <person name="Riley R."/>
            <person name="Salamov A.A."/>
            <person name="Brown D.W."/>
            <person name="Nagy L.G."/>
            <person name="Floudas D."/>
            <person name="Held B.W."/>
            <person name="Levasseur A."/>
            <person name="Lombard V."/>
            <person name="Morin E."/>
            <person name="Otillar R."/>
            <person name="Lindquist E.A."/>
            <person name="Sun H."/>
            <person name="LaButti K.M."/>
            <person name="Schmutz J."/>
            <person name="Jabbour D."/>
            <person name="Luo H."/>
            <person name="Baker S.E."/>
            <person name="Pisabarro A.G."/>
            <person name="Walton J.D."/>
            <person name="Blanchette R.A."/>
            <person name="Henrissat B."/>
            <person name="Martin F."/>
            <person name="Cullen D."/>
            <person name="Hibbett D.S."/>
            <person name="Grigoriev I.V."/>
        </authorList>
    </citation>
    <scope>NUCLEOTIDE SEQUENCE [LARGE SCALE GENOMIC DNA]</scope>
    <source>
        <strain evidence="2">MUCL 33604</strain>
    </source>
</reference>
<sequence length="354" mass="39083">MSSTPLPPNPFDGAEKAAYDRCLHLESLPGGIEAGGRSPQLYGRVLGYMMLHAPTPEGRHNVGVEIQTRISASDTPDSLSSLAQFYMDHFIRVFKAAKDRTPAVSSTHSSRPAFDLTAQEKHTLLRDAPRDHRAAKKLCLVRDNYRCVITGRYDVTTIASKKKEDRTFVAPGIVGFTTLVYITAESANSDIKEGGSRCNYPASAWSVLERFGKIDVKDDQLNGEGVYRLPNVMTMCFDPRAYFDRLELWLQEVGTNRYRVYATDPDYLTSLGIDPSNSEIQLTTTDPDLALPDPRLLRLHAACAKVAHFSGAGKIVDETLRDIEELEVLAYDGGSAHVLIAALLNSRIQVGVHN</sequence>
<organism evidence="1 2">
    <name type="scientific">Jaapia argillacea MUCL 33604</name>
    <dbReference type="NCBI Taxonomy" id="933084"/>
    <lineage>
        <taxon>Eukaryota</taxon>
        <taxon>Fungi</taxon>
        <taxon>Dikarya</taxon>
        <taxon>Basidiomycota</taxon>
        <taxon>Agaricomycotina</taxon>
        <taxon>Agaricomycetes</taxon>
        <taxon>Agaricomycetidae</taxon>
        <taxon>Jaapiales</taxon>
        <taxon>Jaapiaceae</taxon>
        <taxon>Jaapia</taxon>
    </lineage>
</organism>
<dbReference type="EMBL" id="KL197752">
    <property type="protein sequence ID" value="KDQ51060.1"/>
    <property type="molecule type" value="Genomic_DNA"/>
</dbReference>
<dbReference type="InParanoid" id="A0A067PB58"/>
<evidence type="ECO:0000313" key="2">
    <source>
        <dbReference type="Proteomes" id="UP000027265"/>
    </source>
</evidence>